<dbReference type="InterPro" id="IPR010104">
    <property type="entry name" value="TonB_rcpt_bac"/>
</dbReference>
<proteinExistence type="inferred from homology"/>
<keyword evidence="13" id="KW-0675">Receptor</keyword>
<dbReference type="Pfam" id="PF00593">
    <property type="entry name" value="TonB_dep_Rec_b-barrel"/>
    <property type="match status" value="1"/>
</dbReference>
<keyword evidence="4 8" id="KW-0812">Transmembrane</keyword>
<dbReference type="GO" id="GO:0009279">
    <property type="term" value="C:cell outer membrane"/>
    <property type="evidence" value="ECO:0007669"/>
    <property type="project" value="UniProtKB-SubCell"/>
</dbReference>
<comment type="similarity">
    <text evidence="8 9">Belongs to the TonB-dependent receptor family.</text>
</comment>
<gene>
    <name evidence="13" type="ORF">LZG35_07010</name>
</gene>
<dbReference type="PANTHER" id="PTHR40980:SF4">
    <property type="entry name" value="TONB-DEPENDENT RECEPTOR-LIKE BETA-BARREL DOMAIN-CONTAINING PROTEIN"/>
    <property type="match status" value="1"/>
</dbReference>
<keyword evidence="2 8" id="KW-0813">Transport</keyword>
<dbReference type="EMBL" id="JAJVKT010000006">
    <property type="protein sequence ID" value="MCE7508385.1"/>
    <property type="molecule type" value="Genomic_DNA"/>
</dbReference>
<name>A0A9Q3W0E8_9GAMM</name>
<evidence type="ECO:0000256" key="7">
    <source>
        <dbReference type="ARBA" id="ARBA00023237"/>
    </source>
</evidence>
<dbReference type="Proteomes" id="UP001107961">
    <property type="component" value="Unassembled WGS sequence"/>
</dbReference>
<dbReference type="Pfam" id="PF07715">
    <property type="entry name" value="Plug"/>
    <property type="match status" value="1"/>
</dbReference>
<protein>
    <submittedName>
        <fullName evidence="13">TonB-dependent receptor</fullName>
    </submittedName>
</protein>
<feature type="domain" description="TonB-dependent receptor plug" evidence="12">
    <location>
        <begin position="60"/>
        <end position="162"/>
    </location>
</feature>
<dbReference type="InterPro" id="IPR037066">
    <property type="entry name" value="Plug_dom_sf"/>
</dbReference>
<dbReference type="InterPro" id="IPR036942">
    <property type="entry name" value="Beta-barrel_TonB_sf"/>
</dbReference>
<dbReference type="InterPro" id="IPR039426">
    <property type="entry name" value="TonB-dep_rcpt-like"/>
</dbReference>
<accession>A0A9Q3W0E8</accession>
<comment type="subcellular location">
    <subcellularLocation>
        <location evidence="1 8">Cell outer membrane</location>
        <topology evidence="1 8">Multi-pass membrane protein</topology>
    </subcellularLocation>
</comment>
<feature type="signal peptide" evidence="10">
    <location>
        <begin position="1"/>
        <end position="29"/>
    </location>
</feature>
<evidence type="ECO:0000313" key="14">
    <source>
        <dbReference type="Proteomes" id="UP001107961"/>
    </source>
</evidence>
<keyword evidence="7 8" id="KW-0998">Cell outer membrane</keyword>
<dbReference type="NCBIfam" id="TIGR01782">
    <property type="entry name" value="TonB-Xanth-Caul"/>
    <property type="match status" value="1"/>
</dbReference>
<evidence type="ECO:0000256" key="9">
    <source>
        <dbReference type="RuleBase" id="RU003357"/>
    </source>
</evidence>
<keyword evidence="6 8" id="KW-0472">Membrane</keyword>
<evidence type="ECO:0000256" key="8">
    <source>
        <dbReference type="PROSITE-ProRule" id="PRU01360"/>
    </source>
</evidence>
<evidence type="ECO:0000259" key="12">
    <source>
        <dbReference type="Pfam" id="PF07715"/>
    </source>
</evidence>
<dbReference type="AlphaFoldDB" id="A0A9Q3W0E8"/>
<evidence type="ECO:0000256" key="2">
    <source>
        <dbReference type="ARBA" id="ARBA00022448"/>
    </source>
</evidence>
<dbReference type="RefSeq" id="WP_080531666.1">
    <property type="nucleotide sequence ID" value="NZ_CP012331.1"/>
</dbReference>
<reference evidence="13" key="1">
    <citation type="submission" date="2022-01" db="EMBL/GenBank/DDBJ databases">
        <authorList>
            <person name="Karlyshev A.V."/>
            <person name="Jaspars M."/>
        </authorList>
    </citation>
    <scope>NUCLEOTIDE SEQUENCE</scope>
    <source>
        <strain evidence="13">AGSA3-2</strain>
    </source>
</reference>
<dbReference type="PROSITE" id="PS52016">
    <property type="entry name" value="TONB_DEPENDENT_REC_3"/>
    <property type="match status" value="1"/>
</dbReference>
<keyword evidence="10" id="KW-0732">Signal</keyword>
<dbReference type="CDD" id="cd01347">
    <property type="entry name" value="ligand_gated_channel"/>
    <property type="match status" value="1"/>
</dbReference>
<feature type="domain" description="TonB-dependent receptor-like beta-barrel" evidence="11">
    <location>
        <begin position="378"/>
        <end position="795"/>
    </location>
</feature>
<evidence type="ECO:0000259" key="11">
    <source>
        <dbReference type="Pfam" id="PF00593"/>
    </source>
</evidence>
<dbReference type="SUPFAM" id="SSF56935">
    <property type="entry name" value="Porins"/>
    <property type="match status" value="1"/>
</dbReference>
<dbReference type="KEGG" id="axe:P40_19750"/>
<evidence type="ECO:0000256" key="6">
    <source>
        <dbReference type="ARBA" id="ARBA00023136"/>
    </source>
</evidence>
<dbReference type="Gene3D" id="2.40.170.20">
    <property type="entry name" value="TonB-dependent receptor, beta-barrel domain"/>
    <property type="match status" value="1"/>
</dbReference>
<evidence type="ECO:0000256" key="5">
    <source>
        <dbReference type="ARBA" id="ARBA00023077"/>
    </source>
</evidence>
<keyword evidence="5 9" id="KW-0798">TonB box</keyword>
<evidence type="ECO:0000313" key="13">
    <source>
        <dbReference type="EMBL" id="MCE7508385.1"/>
    </source>
</evidence>
<evidence type="ECO:0000256" key="1">
    <source>
        <dbReference type="ARBA" id="ARBA00004571"/>
    </source>
</evidence>
<dbReference type="InterPro" id="IPR000531">
    <property type="entry name" value="Beta-barrel_TonB"/>
</dbReference>
<dbReference type="Gene3D" id="2.170.130.10">
    <property type="entry name" value="TonB-dependent receptor, plug domain"/>
    <property type="match status" value="1"/>
</dbReference>
<feature type="chain" id="PRO_5040162734" evidence="10">
    <location>
        <begin position="30"/>
        <end position="829"/>
    </location>
</feature>
<dbReference type="PANTHER" id="PTHR40980">
    <property type="entry name" value="PLUG DOMAIN-CONTAINING PROTEIN"/>
    <property type="match status" value="1"/>
</dbReference>
<organism evidence="13 14">
    <name type="scientific">Alloalcanivorax xenomutans</name>
    <dbReference type="NCBI Taxonomy" id="1094342"/>
    <lineage>
        <taxon>Bacteria</taxon>
        <taxon>Pseudomonadati</taxon>
        <taxon>Pseudomonadota</taxon>
        <taxon>Gammaproteobacteria</taxon>
        <taxon>Oceanospirillales</taxon>
        <taxon>Alcanivoracaceae</taxon>
        <taxon>Alloalcanivorax</taxon>
    </lineage>
</organism>
<sequence length="829" mass="91965">MTRYQLNTPVLKRTLLASVIGALAQGAGAEESVESHRLQAVEVVGQSASVEEALASQRAADNIQTTVSADAIGQLPDTNVSESLQRLPGVSIERDQGEGRFVRVRGLAPDYNAVDVDGVQIPAPEAGRRAVALDVVPADLLESLTVVKTLTPDMDANSLGGTVQVRSLSAFDRPGLYYSVTGKGSYNELMDETSPELSAAFSNRFSIGSGEDNFGVAAAFSWSERDFGSDNVETGGGWDFDDGDARLEEFEQRDYTITRERLGLALNFDYLPNDNSRYYLRTLHSRFRDEEIRQANVFGFEEAMAPNETGAVEVQKELKNREETQKITSVVFGGEQRWDDWAMEYRIGHSRASEDEPRHTGGAVFAAEFDDGGYYGSHKPRPVFPSGFFDDALYELDEVEVAQSDTKDRQTDLKLDFTRDLMWNQHFATLKFGGKVARRDKESDAETWIHEPDGNLSDFAKDVDYGLGEMGSGIDTSVDNLLSGPGERDDEASAIEDYDISEDSRAAYVMGTVDVGDLRVLGGVRYQSTDFSARGYGVEDGDIVANRFNEDEQHWLPALHLRYRVGPDTQIRAAFTQSVVRPTFEQLSPGYEIDGDEASFGNPGLKSLEADNYDLGIEHYMGRAGVVSAFLFYKDLKNFVYRTDAGGASGYEMYDEAETFENGDSASLYGLELAYSKTFSGLPAPFNGLLVGANATLVDSEARIRAYDEDAGGYRDRTIALPSQSDLTANLMVGYETRKLSLRLAANYTGNYLQEVQDPLDKRYDIHVDDHVQLDFTGHYFLTEQLQLTFEAINLTDEPFYAYTGRERYNAQYEEYGATYKLGLSLKHY</sequence>
<evidence type="ECO:0000256" key="3">
    <source>
        <dbReference type="ARBA" id="ARBA00022452"/>
    </source>
</evidence>
<evidence type="ECO:0000256" key="10">
    <source>
        <dbReference type="SAM" id="SignalP"/>
    </source>
</evidence>
<evidence type="ECO:0000256" key="4">
    <source>
        <dbReference type="ARBA" id="ARBA00022692"/>
    </source>
</evidence>
<comment type="caution">
    <text evidence="13">The sequence shown here is derived from an EMBL/GenBank/DDBJ whole genome shotgun (WGS) entry which is preliminary data.</text>
</comment>
<dbReference type="InterPro" id="IPR012910">
    <property type="entry name" value="Plug_dom"/>
</dbReference>
<keyword evidence="14" id="KW-1185">Reference proteome</keyword>
<keyword evidence="3 8" id="KW-1134">Transmembrane beta strand</keyword>